<dbReference type="Pfam" id="PF13520">
    <property type="entry name" value="AA_permease_2"/>
    <property type="match status" value="1"/>
</dbReference>
<dbReference type="InterPro" id="IPR002293">
    <property type="entry name" value="AA/rel_permease1"/>
</dbReference>
<dbReference type="EMBL" id="HF935650">
    <property type="protein sequence ID" value="CCX31787.1"/>
    <property type="molecule type" value="Genomic_DNA"/>
</dbReference>
<evidence type="ECO:0000256" key="1">
    <source>
        <dbReference type="ARBA" id="ARBA00004141"/>
    </source>
</evidence>
<dbReference type="OMA" id="WVFTHFT"/>
<feature type="transmembrane region" description="Helical" evidence="7">
    <location>
        <begin position="166"/>
        <end position="188"/>
    </location>
</feature>
<feature type="region of interest" description="Disordered" evidence="6">
    <location>
        <begin position="480"/>
        <end position="542"/>
    </location>
</feature>
<keyword evidence="9" id="KW-1185">Reference proteome</keyword>
<name>U4LJS5_PYROM</name>
<feature type="transmembrane region" description="Helical" evidence="7">
    <location>
        <begin position="12"/>
        <end position="35"/>
    </location>
</feature>
<dbReference type="Gene3D" id="1.20.1740.10">
    <property type="entry name" value="Amino acid/polyamine transporter I"/>
    <property type="match status" value="1"/>
</dbReference>
<feature type="transmembrane region" description="Helical" evidence="7">
    <location>
        <begin position="208"/>
        <end position="226"/>
    </location>
</feature>
<evidence type="ECO:0000256" key="3">
    <source>
        <dbReference type="ARBA" id="ARBA00022692"/>
    </source>
</evidence>
<feature type="transmembrane region" description="Helical" evidence="7">
    <location>
        <begin position="451"/>
        <end position="469"/>
    </location>
</feature>
<feature type="compositionally biased region" description="Acidic residues" evidence="6">
    <location>
        <begin position="520"/>
        <end position="534"/>
    </location>
</feature>
<dbReference type="PANTHER" id="PTHR45649">
    <property type="entry name" value="AMINO-ACID PERMEASE BAT1"/>
    <property type="match status" value="1"/>
</dbReference>
<protein>
    <submittedName>
        <fullName evidence="8">Similar to Uncharacterized amino-acid permease C15C4.04c acc. no. O60113</fullName>
    </submittedName>
</protein>
<comment type="subcellular location">
    <subcellularLocation>
        <location evidence="1">Membrane</location>
        <topology evidence="1">Multi-pass membrane protein</topology>
    </subcellularLocation>
</comment>
<keyword evidence="3 7" id="KW-0812">Transmembrane</keyword>
<proteinExistence type="predicted"/>
<organism evidence="8 9">
    <name type="scientific">Pyronema omphalodes (strain CBS 100304)</name>
    <name type="common">Pyronema confluens</name>
    <dbReference type="NCBI Taxonomy" id="1076935"/>
    <lineage>
        <taxon>Eukaryota</taxon>
        <taxon>Fungi</taxon>
        <taxon>Dikarya</taxon>
        <taxon>Ascomycota</taxon>
        <taxon>Pezizomycotina</taxon>
        <taxon>Pezizomycetes</taxon>
        <taxon>Pezizales</taxon>
        <taxon>Pyronemataceae</taxon>
        <taxon>Pyronema</taxon>
    </lineage>
</organism>
<dbReference type="GO" id="GO:0022857">
    <property type="term" value="F:transmembrane transporter activity"/>
    <property type="evidence" value="ECO:0007669"/>
    <property type="project" value="InterPro"/>
</dbReference>
<evidence type="ECO:0000313" key="9">
    <source>
        <dbReference type="Proteomes" id="UP000018144"/>
    </source>
</evidence>
<dbReference type="PANTHER" id="PTHR45649:SF10">
    <property type="entry name" value="AMINO ACID TRANSPORTER (EUROFUNG)"/>
    <property type="match status" value="1"/>
</dbReference>
<keyword evidence="2" id="KW-0813">Transport</keyword>
<gene>
    <name evidence="8" type="ORF">PCON_11431</name>
</gene>
<reference evidence="8 9" key="1">
    <citation type="journal article" date="2013" name="PLoS Genet.">
        <title>The genome and development-dependent transcriptomes of Pyronema confluens: a window into fungal evolution.</title>
        <authorList>
            <person name="Traeger S."/>
            <person name="Altegoer F."/>
            <person name="Freitag M."/>
            <person name="Gabaldon T."/>
            <person name="Kempken F."/>
            <person name="Kumar A."/>
            <person name="Marcet-Houben M."/>
            <person name="Poggeler S."/>
            <person name="Stajich J.E."/>
            <person name="Nowrousian M."/>
        </authorList>
    </citation>
    <scope>NUCLEOTIDE SEQUENCE [LARGE SCALE GENOMIC DNA]</scope>
    <source>
        <strain evidence="9">CBS 100304</strain>
        <tissue evidence="8">Vegetative mycelium</tissue>
    </source>
</reference>
<feature type="transmembrane region" description="Helical" evidence="7">
    <location>
        <begin position="89"/>
        <end position="118"/>
    </location>
</feature>
<dbReference type="PIRSF" id="PIRSF006060">
    <property type="entry name" value="AA_transporter"/>
    <property type="match status" value="1"/>
</dbReference>
<feature type="transmembrane region" description="Helical" evidence="7">
    <location>
        <begin position="47"/>
        <end position="68"/>
    </location>
</feature>
<evidence type="ECO:0000256" key="7">
    <source>
        <dbReference type="SAM" id="Phobius"/>
    </source>
</evidence>
<feature type="compositionally biased region" description="Acidic residues" evidence="6">
    <location>
        <begin position="488"/>
        <end position="499"/>
    </location>
</feature>
<dbReference type="STRING" id="1076935.U4LJS5"/>
<dbReference type="AlphaFoldDB" id="U4LJS5"/>
<dbReference type="GO" id="GO:0016020">
    <property type="term" value="C:membrane"/>
    <property type="evidence" value="ECO:0007669"/>
    <property type="project" value="UniProtKB-SubCell"/>
</dbReference>
<keyword evidence="5 7" id="KW-0472">Membrane</keyword>
<feature type="transmembrane region" description="Helical" evidence="7">
    <location>
        <begin position="138"/>
        <end position="159"/>
    </location>
</feature>
<dbReference type="eggNOG" id="KOG1289">
    <property type="taxonomic scope" value="Eukaryota"/>
</dbReference>
<evidence type="ECO:0000256" key="5">
    <source>
        <dbReference type="ARBA" id="ARBA00023136"/>
    </source>
</evidence>
<feature type="transmembrane region" description="Helical" evidence="7">
    <location>
        <begin position="302"/>
        <end position="330"/>
    </location>
</feature>
<keyword evidence="4 7" id="KW-1133">Transmembrane helix</keyword>
<feature type="transmembrane region" description="Helical" evidence="7">
    <location>
        <begin position="377"/>
        <end position="401"/>
    </location>
</feature>
<sequence>MSELQREFTKWSTVSYAISILGVLGSVPATFNIPISSGGPATAVWCWLFGSCMAMLISASVSELVSAYPTAGGMYFVCKHVVPSRHVPIWSWIVGWCNFVGQAAGVSALAYTVSQMLLAAISMNSRLEGDRYQFSPTAGQTVVLALALLVLMGAICSLTTKSLHRIVCWFAPINVVASIGICITLLVLTPNKHHPLWVFTHFTDGSGWGSKTFSFLLGFLSVAWTMTDYDGTTHMSEETHDAAILGPLAINTAVLSSGLLGWLLTITFCICLGDLESTINTPTGMPVAQIFLNAAGQKWGTFMWFFVILVQFFTGISAMLACTRMAYAFARDGGFPMSELWSEVNEYTQTPLNAVWLVVAFCSLLDCIALGRQQTIVAIFSLTAPALDLSYIAVIIARLYYASEVDFIPGPFTLGSWGKTINIISAIWVLFISVILFFPPKWPITGENMNYAIFVAIGMAFFALSWWWAGAGGTYSGPRTTEGFEPVAGDEEDPEEVEAEREQVVGAVKPHSSRPRIYESDEGSEVSTDSEDVLDTERVRWD</sequence>
<dbReference type="OrthoDB" id="10054429at2759"/>
<evidence type="ECO:0000313" key="8">
    <source>
        <dbReference type="EMBL" id="CCX31787.1"/>
    </source>
</evidence>
<evidence type="ECO:0000256" key="4">
    <source>
        <dbReference type="ARBA" id="ARBA00022989"/>
    </source>
</evidence>
<evidence type="ECO:0000256" key="2">
    <source>
        <dbReference type="ARBA" id="ARBA00022448"/>
    </source>
</evidence>
<feature type="transmembrane region" description="Helical" evidence="7">
    <location>
        <begin position="421"/>
        <end position="439"/>
    </location>
</feature>
<accession>U4LJS5</accession>
<evidence type="ECO:0000256" key="6">
    <source>
        <dbReference type="SAM" id="MobiDB-lite"/>
    </source>
</evidence>
<dbReference type="Proteomes" id="UP000018144">
    <property type="component" value="Unassembled WGS sequence"/>
</dbReference>